<dbReference type="PATRIC" id="fig|1212489.4.peg.3112"/>
<evidence type="ECO:0000313" key="2">
    <source>
        <dbReference type="EMBL" id="KTC84783.1"/>
    </source>
</evidence>
<keyword evidence="3" id="KW-1185">Reference proteome</keyword>
<proteinExistence type="predicted"/>
<sequence>MTKKSSKNYEELLAQVTASKNMDLPLTITQKQAQAILHVVHDVGGEPDGPLDKSEHKTVFWEKSTHCVAECLAWRGHWNAEERRRRENDLGEVIYFGTPYYARWLLATAKMLIEKGFITPDELIEKMDVIRRREGYVK</sequence>
<organism evidence="2 3">
    <name type="scientific">Legionella drozanskii LLAP-1</name>
    <dbReference type="NCBI Taxonomy" id="1212489"/>
    <lineage>
        <taxon>Bacteria</taxon>
        <taxon>Pseudomonadati</taxon>
        <taxon>Pseudomonadota</taxon>
        <taxon>Gammaproteobacteria</taxon>
        <taxon>Legionellales</taxon>
        <taxon>Legionellaceae</taxon>
        <taxon>Legionella</taxon>
    </lineage>
</organism>
<gene>
    <name evidence="2" type="primary">scnB</name>
    <name evidence="2" type="ORF">Ldro_2947</name>
</gene>
<dbReference type="GO" id="GO:0018760">
    <property type="term" value="F:thiocyanate hydrolase activity"/>
    <property type="evidence" value="ECO:0007669"/>
    <property type="project" value="UniProtKB-EC"/>
</dbReference>
<dbReference type="Pfam" id="PF21006">
    <property type="entry name" value="NHase_beta_N"/>
    <property type="match status" value="1"/>
</dbReference>
<comment type="caution">
    <text evidence="2">The sequence shown here is derived from an EMBL/GenBank/DDBJ whole genome shotgun (WGS) entry which is preliminary data.</text>
</comment>
<dbReference type="STRING" id="1212489.Ldro_2947"/>
<evidence type="ECO:0000259" key="1">
    <source>
        <dbReference type="Pfam" id="PF21006"/>
    </source>
</evidence>
<accession>A0A0W0SN42</accession>
<name>A0A0W0SN42_9GAMM</name>
<dbReference type="SUPFAM" id="SSF50090">
    <property type="entry name" value="Electron transport accessory proteins"/>
    <property type="match status" value="1"/>
</dbReference>
<dbReference type="OrthoDB" id="7856991at2"/>
<dbReference type="EC" id="3.5.5.8" evidence="2"/>
<dbReference type="EMBL" id="LNXY01000031">
    <property type="protein sequence ID" value="KTC84783.1"/>
    <property type="molecule type" value="Genomic_DNA"/>
</dbReference>
<dbReference type="InterPro" id="IPR042262">
    <property type="entry name" value="CN_hydtase_beta_C"/>
</dbReference>
<reference evidence="2 3" key="1">
    <citation type="submission" date="2015-11" db="EMBL/GenBank/DDBJ databases">
        <title>Genomic analysis of 38 Legionella species identifies large and diverse effector repertoires.</title>
        <authorList>
            <person name="Burstein D."/>
            <person name="Amaro F."/>
            <person name="Zusman T."/>
            <person name="Lifshitz Z."/>
            <person name="Cohen O."/>
            <person name="Gilbert J.A."/>
            <person name="Pupko T."/>
            <person name="Shuman H.A."/>
            <person name="Segal G."/>
        </authorList>
    </citation>
    <scope>NUCLEOTIDE SEQUENCE [LARGE SCALE GENOMIC DNA]</scope>
    <source>
        <strain evidence="2 3">ATCC 700990</strain>
    </source>
</reference>
<dbReference type="RefSeq" id="WP_058497203.1">
    <property type="nucleotide sequence ID" value="NZ_CAAAIU010000022.1"/>
</dbReference>
<evidence type="ECO:0000313" key="3">
    <source>
        <dbReference type="Proteomes" id="UP000054736"/>
    </source>
</evidence>
<feature type="domain" description="Nitrile hydratase beta subunit-like N-terminal" evidence="1">
    <location>
        <begin position="38"/>
        <end position="129"/>
    </location>
</feature>
<dbReference type="Proteomes" id="UP000054736">
    <property type="component" value="Unassembled WGS sequence"/>
</dbReference>
<protein>
    <submittedName>
        <fullName evidence="2">Thiocyanate hydrolase subunit beta</fullName>
        <ecNumber evidence="2">3.5.5.8</ecNumber>
    </submittedName>
</protein>
<dbReference type="Gene3D" id="1.10.472.20">
    <property type="entry name" value="Nitrile hydratase, beta subunit"/>
    <property type="match status" value="1"/>
</dbReference>
<dbReference type="InterPro" id="IPR008990">
    <property type="entry name" value="Elect_transpt_acc-like_dom_sf"/>
</dbReference>
<dbReference type="AlphaFoldDB" id="A0A0W0SN42"/>
<keyword evidence="2" id="KW-0378">Hydrolase</keyword>
<dbReference type="InterPro" id="IPR049054">
    <property type="entry name" value="CN_hydtase_beta-like_N"/>
</dbReference>